<dbReference type="SMART" id="SM01163">
    <property type="entry name" value="DUF1785"/>
    <property type="match status" value="1"/>
</dbReference>
<dbReference type="InterPro" id="IPR045246">
    <property type="entry name" value="Piwi_ago-like"/>
</dbReference>
<evidence type="ECO:0008006" key="6">
    <source>
        <dbReference type="Google" id="ProtNLM"/>
    </source>
</evidence>
<dbReference type="SUPFAM" id="SSF53098">
    <property type="entry name" value="Ribonuclease H-like"/>
    <property type="match status" value="1"/>
</dbReference>
<organism evidence="4 5">
    <name type="scientific">Paxillus rubicundulus Ve08.2h10</name>
    <dbReference type="NCBI Taxonomy" id="930991"/>
    <lineage>
        <taxon>Eukaryota</taxon>
        <taxon>Fungi</taxon>
        <taxon>Dikarya</taxon>
        <taxon>Basidiomycota</taxon>
        <taxon>Agaricomycotina</taxon>
        <taxon>Agaricomycetes</taxon>
        <taxon>Agaricomycetidae</taxon>
        <taxon>Boletales</taxon>
        <taxon>Paxilineae</taxon>
        <taxon>Paxillaceae</taxon>
        <taxon>Paxillus</taxon>
    </lineage>
</organism>
<feature type="region of interest" description="Disordered" evidence="1">
    <location>
        <begin position="1"/>
        <end position="88"/>
    </location>
</feature>
<dbReference type="PANTHER" id="PTHR22891">
    <property type="entry name" value="EUKARYOTIC TRANSLATION INITIATION FACTOR 2C"/>
    <property type="match status" value="1"/>
</dbReference>
<dbReference type="InterPro" id="IPR036085">
    <property type="entry name" value="PAZ_dom_sf"/>
</dbReference>
<feature type="region of interest" description="Disordered" evidence="1">
    <location>
        <begin position="284"/>
        <end position="312"/>
    </location>
</feature>
<protein>
    <recommendedName>
        <fullName evidence="6">Piwi domain-containing protein</fullName>
    </recommendedName>
</protein>
<evidence type="ECO:0000313" key="5">
    <source>
        <dbReference type="Proteomes" id="UP000054538"/>
    </source>
</evidence>
<evidence type="ECO:0000259" key="2">
    <source>
        <dbReference type="PROSITE" id="PS50821"/>
    </source>
</evidence>
<feature type="domain" description="PAZ" evidence="2">
    <location>
        <begin position="354"/>
        <end position="451"/>
    </location>
</feature>
<feature type="domain" description="Piwi" evidence="3">
    <location>
        <begin position="639"/>
        <end position="953"/>
    </location>
</feature>
<name>A0A0D0D7J1_9AGAM</name>
<dbReference type="GO" id="GO:0003723">
    <property type="term" value="F:RNA binding"/>
    <property type="evidence" value="ECO:0007669"/>
    <property type="project" value="InterPro"/>
</dbReference>
<feature type="compositionally biased region" description="Gly residues" evidence="1">
    <location>
        <begin position="9"/>
        <end position="27"/>
    </location>
</feature>
<keyword evidence="5" id="KW-1185">Reference proteome</keyword>
<dbReference type="InterPro" id="IPR036397">
    <property type="entry name" value="RNaseH_sf"/>
</dbReference>
<dbReference type="Gene3D" id="3.40.50.2300">
    <property type="match status" value="1"/>
</dbReference>
<dbReference type="InterPro" id="IPR003100">
    <property type="entry name" value="PAZ_dom"/>
</dbReference>
<dbReference type="Pfam" id="PF08699">
    <property type="entry name" value="ArgoL1"/>
    <property type="match status" value="1"/>
</dbReference>
<dbReference type="STRING" id="930991.A0A0D0D7J1"/>
<dbReference type="InterPro" id="IPR012337">
    <property type="entry name" value="RNaseH-like_sf"/>
</dbReference>
<accession>A0A0D0D7J1</accession>
<feature type="compositionally biased region" description="Basic and acidic residues" evidence="1">
    <location>
        <begin position="291"/>
        <end position="301"/>
    </location>
</feature>
<reference evidence="5" key="2">
    <citation type="submission" date="2015-01" db="EMBL/GenBank/DDBJ databases">
        <title>Evolutionary Origins and Diversification of the Mycorrhizal Mutualists.</title>
        <authorList>
            <consortium name="DOE Joint Genome Institute"/>
            <consortium name="Mycorrhizal Genomics Consortium"/>
            <person name="Kohler A."/>
            <person name="Kuo A."/>
            <person name="Nagy L.G."/>
            <person name="Floudas D."/>
            <person name="Copeland A."/>
            <person name="Barry K.W."/>
            <person name="Cichocki N."/>
            <person name="Veneault-Fourrey C."/>
            <person name="LaButti K."/>
            <person name="Lindquist E.A."/>
            <person name="Lipzen A."/>
            <person name="Lundell T."/>
            <person name="Morin E."/>
            <person name="Murat C."/>
            <person name="Riley R."/>
            <person name="Ohm R."/>
            <person name="Sun H."/>
            <person name="Tunlid A."/>
            <person name="Henrissat B."/>
            <person name="Grigoriev I.V."/>
            <person name="Hibbett D.S."/>
            <person name="Martin F."/>
        </authorList>
    </citation>
    <scope>NUCLEOTIDE SEQUENCE [LARGE SCALE GENOMIC DNA]</scope>
    <source>
        <strain evidence="5">Ve08.2h10</strain>
    </source>
</reference>
<sequence length="1005" mass="109910">MSNAFQGSSRGGPPRGRGRGRGQGDGARGSPFPQSGGSDRGRGRAGPPLASQGGDRGRGFIAGSNRGSGSPFRGRAGFDRGGRGRGGQGCIFMQDQPATIDARLADGSDKAIAAKFDTSKGGANDLPLRPDFGTDGKEIMLRTNYFPVRIKGSMYHYSAVVTCVTGPPAKEAPRPIKRRVFQLAEKTADWLQAGMSDRVAHDYAGKLIAADLLPQPLVIRVAYYEEEESGPPAQGGKEYTLTLTFDGEVDHGILDESLAGTPGDSKALSNVLSALNLVLTSHPSQTGVKMGRNDDDKKNPDQRIFFDSPPPAPLGGGLEARQGFYLSVRPGHQQVMVNVNTCHAPFYKPQNFADAIDEYRQFGLGGPGVQDFGVHVRVKTNHTYPSRILTIQGLFEKNAREWKFKADPYGMVTVERFFKLKHKYTLQRPDLPLLDAGSNNFIPPEVCDILSDQGFRGELSDRRHTREMLSVACNPPVKNAEDIVNRGLGLLGFTDSGPVLDAFGVTVDPEMATVPGRILDMPGVSYSRNATAKIDKQRASWNLVNVKFAVGAQLDKWAVLVIKDSNHTDFKGMEDPDLRGVVDGFRSMCNKSGMRVPREPVYAEVQLPRREPTDPLREHGIDAIREELESLTRRGAPDLVLVMLSSEDKSIYDGIKSLCDLRLDIATVCVQSGKIKQVKGQPQYFANVALKVNMKMGGTNHKLDANSGVWLRSASTMVIGMDVTHPSPRSVKGTPSIVAVVASVDEYYAQYPATLAIQTSKVEINRDENDDHILKDMFVSRFKLYQARNKGKLPERVLLYRDGVSESQYGQVRQYELPQMRMACEGFGSPGAPYQPKLTIVVCGKRHGTRFYPTKQEDAAGDGNPLPGTVVDRGVTPVYEFDFFLQAHAGLKGTARSTHYFVIHDENSFNADQLQGLTNDLSYVFARATKGVSLVAPAYWADIACERGRCYLRNLFGGHGDSVPAGGKGNNRSNKRSEVEVFEQAKKTWNGGVSGPKLKDTMYYL</sequence>
<dbReference type="HOGENOM" id="CLU_004544_4_1_1"/>
<evidence type="ECO:0000259" key="3">
    <source>
        <dbReference type="PROSITE" id="PS50822"/>
    </source>
</evidence>
<dbReference type="InterPro" id="IPR032474">
    <property type="entry name" value="Argonaute_N"/>
</dbReference>
<dbReference type="EMBL" id="KN825236">
    <property type="protein sequence ID" value="KIK92862.1"/>
    <property type="molecule type" value="Genomic_DNA"/>
</dbReference>
<dbReference type="InParanoid" id="A0A0D0D7J1"/>
<dbReference type="Pfam" id="PF16488">
    <property type="entry name" value="ArgoL2"/>
    <property type="match status" value="1"/>
</dbReference>
<evidence type="ECO:0000313" key="4">
    <source>
        <dbReference type="EMBL" id="KIK92862.1"/>
    </source>
</evidence>
<dbReference type="Gene3D" id="3.30.420.10">
    <property type="entry name" value="Ribonuclease H-like superfamily/Ribonuclease H"/>
    <property type="match status" value="1"/>
</dbReference>
<dbReference type="CDD" id="cd04657">
    <property type="entry name" value="Piwi_ago-like"/>
    <property type="match status" value="1"/>
</dbReference>
<dbReference type="Proteomes" id="UP000054538">
    <property type="component" value="Unassembled WGS sequence"/>
</dbReference>
<dbReference type="Pfam" id="PF02170">
    <property type="entry name" value="PAZ"/>
    <property type="match status" value="1"/>
</dbReference>
<dbReference type="PROSITE" id="PS50822">
    <property type="entry name" value="PIWI"/>
    <property type="match status" value="1"/>
</dbReference>
<dbReference type="InterPro" id="IPR003165">
    <property type="entry name" value="Piwi"/>
</dbReference>
<dbReference type="OrthoDB" id="10252740at2759"/>
<dbReference type="AlphaFoldDB" id="A0A0D0D7J1"/>
<dbReference type="InterPro" id="IPR014811">
    <property type="entry name" value="ArgoL1"/>
</dbReference>
<evidence type="ECO:0000256" key="1">
    <source>
        <dbReference type="SAM" id="MobiDB-lite"/>
    </source>
</evidence>
<dbReference type="SMART" id="SM00950">
    <property type="entry name" value="Piwi"/>
    <property type="match status" value="1"/>
</dbReference>
<dbReference type="SUPFAM" id="SSF101690">
    <property type="entry name" value="PAZ domain"/>
    <property type="match status" value="1"/>
</dbReference>
<feature type="compositionally biased region" description="Low complexity" evidence="1">
    <location>
        <begin position="28"/>
        <end position="37"/>
    </location>
</feature>
<dbReference type="CDD" id="cd02846">
    <property type="entry name" value="PAZ_argonaute_like"/>
    <property type="match status" value="1"/>
</dbReference>
<proteinExistence type="predicted"/>
<dbReference type="Pfam" id="PF02171">
    <property type="entry name" value="Piwi"/>
    <property type="match status" value="1"/>
</dbReference>
<reference evidence="4 5" key="1">
    <citation type="submission" date="2014-04" db="EMBL/GenBank/DDBJ databases">
        <authorList>
            <consortium name="DOE Joint Genome Institute"/>
            <person name="Kuo A."/>
            <person name="Kohler A."/>
            <person name="Jargeat P."/>
            <person name="Nagy L.G."/>
            <person name="Floudas D."/>
            <person name="Copeland A."/>
            <person name="Barry K.W."/>
            <person name="Cichocki N."/>
            <person name="Veneault-Fourrey C."/>
            <person name="LaButti K."/>
            <person name="Lindquist E.A."/>
            <person name="Lipzen A."/>
            <person name="Lundell T."/>
            <person name="Morin E."/>
            <person name="Murat C."/>
            <person name="Sun H."/>
            <person name="Tunlid A."/>
            <person name="Henrissat B."/>
            <person name="Grigoriev I.V."/>
            <person name="Hibbett D.S."/>
            <person name="Martin F."/>
            <person name="Nordberg H.P."/>
            <person name="Cantor M.N."/>
            <person name="Hua S.X."/>
        </authorList>
    </citation>
    <scope>NUCLEOTIDE SEQUENCE [LARGE SCALE GENOMIC DNA]</scope>
    <source>
        <strain evidence="4 5">Ve08.2h10</strain>
    </source>
</reference>
<dbReference type="PROSITE" id="PS50821">
    <property type="entry name" value="PAZ"/>
    <property type="match status" value="1"/>
</dbReference>
<dbReference type="Pfam" id="PF16486">
    <property type="entry name" value="ArgoN"/>
    <property type="match status" value="1"/>
</dbReference>
<dbReference type="Gene3D" id="2.170.260.10">
    <property type="entry name" value="paz domain"/>
    <property type="match status" value="1"/>
</dbReference>
<gene>
    <name evidence="4" type="ORF">PAXRUDRAFT_829570</name>
</gene>
<dbReference type="InterPro" id="IPR032472">
    <property type="entry name" value="ArgoL2"/>
</dbReference>